<feature type="region of interest" description="Disordered" evidence="2">
    <location>
        <begin position="2343"/>
        <end position="2368"/>
    </location>
</feature>
<feature type="compositionally biased region" description="Acidic residues" evidence="2">
    <location>
        <begin position="2350"/>
        <end position="2368"/>
    </location>
</feature>
<evidence type="ECO:0000313" key="4">
    <source>
        <dbReference type="EMBL" id="MBM7562900.1"/>
    </source>
</evidence>
<dbReference type="InterPro" id="IPR029063">
    <property type="entry name" value="SAM-dependent_MTases_sf"/>
</dbReference>
<dbReference type="GO" id="GO:0008168">
    <property type="term" value="F:methyltransferase activity"/>
    <property type="evidence" value="ECO:0007669"/>
    <property type="project" value="UniProtKB-KW"/>
</dbReference>
<keyword evidence="1" id="KW-0175">Coiled coil</keyword>
<dbReference type="Gene3D" id="3.40.50.150">
    <property type="entry name" value="Vaccinia Virus protein VP39"/>
    <property type="match status" value="1"/>
</dbReference>
<evidence type="ECO:0000259" key="3">
    <source>
        <dbReference type="PROSITE" id="PS51194"/>
    </source>
</evidence>
<dbReference type="RefSeq" id="WP_243423716.1">
    <property type="nucleotide sequence ID" value="NZ_JAFBDT010000036.1"/>
</dbReference>
<feature type="compositionally biased region" description="Polar residues" evidence="2">
    <location>
        <begin position="337"/>
        <end position="346"/>
    </location>
</feature>
<dbReference type="SUPFAM" id="SSF52540">
    <property type="entry name" value="P-loop containing nucleoside triphosphate hydrolases"/>
    <property type="match status" value="2"/>
</dbReference>
<dbReference type="GO" id="GO:0032259">
    <property type="term" value="P:methylation"/>
    <property type="evidence" value="ECO:0007669"/>
    <property type="project" value="UniProtKB-KW"/>
</dbReference>
<feature type="coiled-coil region" evidence="1">
    <location>
        <begin position="2279"/>
        <end position="2313"/>
    </location>
</feature>
<keyword evidence="4" id="KW-0489">Methyltransferase</keyword>
<protein>
    <submittedName>
        <fullName evidence="4">N12 class adenine-specific DNA methylase/adenine-specific DNA methylase/uncharacterized protein YqiB (DUF1249 family)</fullName>
    </submittedName>
</protein>
<dbReference type="PANTHER" id="PTHR41313:SF1">
    <property type="entry name" value="DNA METHYLASE ADENINE-SPECIFIC DOMAIN-CONTAINING PROTEIN"/>
    <property type="match status" value="1"/>
</dbReference>
<organism evidence="4 5">
    <name type="scientific">Fusibacter tunisiensis</name>
    <dbReference type="NCBI Taxonomy" id="1008308"/>
    <lineage>
        <taxon>Bacteria</taxon>
        <taxon>Bacillati</taxon>
        <taxon>Bacillota</taxon>
        <taxon>Clostridia</taxon>
        <taxon>Eubacteriales</taxon>
        <taxon>Eubacteriales Family XII. Incertae Sedis</taxon>
        <taxon>Fusibacter</taxon>
    </lineage>
</organism>
<dbReference type="SUPFAM" id="SSF53335">
    <property type="entry name" value="S-adenosyl-L-methionine-dependent methyltransferases"/>
    <property type="match status" value="1"/>
</dbReference>
<gene>
    <name evidence="4" type="ORF">JOC49_002473</name>
</gene>
<dbReference type="Gene3D" id="3.40.50.300">
    <property type="entry name" value="P-loop containing nucleotide triphosphate hydrolases"/>
    <property type="match status" value="2"/>
</dbReference>
<accession>A0ABS2MU71</accession>
<feature type="compositionally biased region" description="Low complexity" evidence="2">
    <location>
        <begin position="255"/>
        <end position="267"/>
    </location>
</feature>
<evidence type="ECO:0000256" key="1">
    <source>
        <dbReference type="SAM" id="Coils"/>
    </source>
</evidence>
<dbReference type="InterPro" id="IPR014001">
    <property type="entry name" value="Helicase_ATP-bd"/>
</dbReference>
<evidence type="ECO:0000256" key="2">
    <source>
        <dbReference type="SAM" id="MobiDB-lite"/>
    </source>
</evidence>
<keyword evidence="5" id="KW-1185">Reference proteome</keyword>
<feature type="compositionally biased region" description="Basic and acidic residues" evidence="2">
    <location>
        <begin position="272"/>
        <end position="294"/>
    </location>
</feature>
<name>A0ABS2MU71_9FIRM</name>
<feature type="region of interest" description="Disordered" evidence="2">
    <location>
        <begin position="246"/>
        <end position="372"/>
    </location>
</feature>
<dbReference type="SMART" id="SM00487">
    <property type="entry name" value="DEXDc"/>
    <property type="match status" value="1"/>
</dbReference>
<keyword evidence="4" id="KW-0808">Transferase</keyword>
<dbReference type="InterPro" id="IPR054203">
    <property type="entry name" value="DUF6908"/>
</dbReference>
<feature type="compositionally biased region" description="Polar residues" evidence="2">
    <location>
        <begin position="354"/>
        <end position="364"/>
    </location>
</feature>
<sequence>MSRLTEIKEIYDYILKEIMKDEQAWKDFLTFHARIYKHSFNNAVLIYAQRPEATLVADMEIWNRRIGRWINRGAKSIAVFDDQSAYLKLKYLFDIEDTHGQPHTIPKVWQLNEVLESQLLDSVEANTLSEWIARRTNELVLAYASDIKQGLEKELAKTKLSGLPIEGVTRQFMQSLMDSVEYMIAIRSGIEEPKLSNLNPFNTVTDFDTKSLTLRLGYLTSTISEQILREIEREIKTIKNEKRSVNVNENSGTHLSGSTRDLSSSDSNIAGEELRQETAREVRSDGNELSERGTHQSVQLSSGRRDAASTDASSERGSMGEDGETSGPDDTERAGSRPNQHLSDLSSQRDDQNESGGDCSSGNHLQGEITKDLELPERSSFLVELTDDELIERVLLRGSGFQGGKQRIVDFFSEEYTAKEKADFLKNEYGTGGSSVTFTDNLSGFENHDSKGISIDLYKTDKKIHLSWAKVASGIDALIDNSKYFEPRYKNDNPPTREAVYQPTLFDLGYAQNDIRHENYKKLMKIAPGILNGRYRYMKLKAPGFMDLVIEKLYGNRISLSHYYEQNGDLMSDPDMELIVDINQKTLTAATFQQDNMAIYHAAYQGDELINPDLEDELNDFLKDWLSNIARQGHIVYKAYYSEDVDAANVEPTFDDKGHEMIIEAPSEKDDLLDLEHEDLHDYPLEVGMEVDIEGRKFQIESIDYDNNAVSLMDLTFAGQTGYPIFRKESVDFVLDYLPDEKPLTEEEKWGIVSIGSIEDEKQKQEQSTKINYQFSPEDEIGIGGLKIKFRANVEAIKTLKVIETEKRMATDKEQSILARYVGWGGMPQAFDVGASGWSNEYGELKKLLSQEEYDSAKASTPNAHYTSSVVIQSIYQALDQFSFKKGNILEPSMGVGNFFSHLPNSMNKSKLFGVELDDVSGRIAKQLYQKAQIQIKGYEETQFEDNFFDVAIGNVPFGNYKVYDRLYDKHNFMIHDYFFAKTLDKVRPGGIIAFVTSKGTMDKKDQAIRKYIAERAELIGAIRLPNTAFKENANTDVTADILFLKKRERRSVEIPTWLSVIDNENGVPVNQYFIDYPHMMLGEMVFDERMFGRDSRYTMCVNTDSNFNLEGALTEAVSHLEAEIGYYEQAKKEDNNDIPADPKYKNYSYAFIDDMLYYRENSIMRRMDYTGKTLERIQGMMAIRDITREIITLQTEGCTKESLEKAQEKLNLTYYAFVRDHGYITSKPNATAFRDDNDYPLLCSLEVEDEDHKVTKADMFTKRTIKPYESITDVDSAFEALTASLNEKGMVDIPFMAELYDEEPEVIIKELEQDIYLNPEKYDENDPLRGWETADEYLSGDVRQKLKFAKVFADMNPEVFLKNVPALEKVQPIDLEASDIDVRLGTTWIEPADYEQFIYETLKTPRYYHNTGGRNEIKVHYNNYNASFGVENKGLDGYSVAAKETYGTSRINAYYIIEDSLNLRNSTVKDRVEDGDTVKYIINKKESMLAREKQSQLKQVFKEWLFKDPERRKKYVDYYNHHYNNIRLREYDGSHLKFPGMNPDIKLREHQTAAIARIIYGGSTLLAHSVGAGKTFEMVASCMEQKRLGLINKAVLVVPNHLTQHIGSEFLRLYPSANILVTTKKDFQKSNRRRFVSRIATGAYDAVIMGHSQFEKIPVSKERQEEMIHRQINDISAAIADAKKSNGENWSIKQMEKLKLSLTAEIKRLHDSPKDDVINFEELGIDCVYVDEAHYFKNCAVFSKIRNVAGISNTRSKKSMDMLMKTQYIQEINHGRGVIFATGTPISNSMTEMYVMQRYIQNKELEARGIHHFDAWAAQFGEVVSSLELAPEGTGYRYKSRFAKFSNLPELMTIFKNMADVKTADMLKLPIPKLKGDKHKLISAESSGFTKEIMESFVERASDIRNGMVDPRIDNMLKITNEARLLGLDPRLLYEDAPNEADSKVNQCIDKVFEEYKESHAFKGTQIIFCDVGTPNTDGRFSVYPYIKDELIKRGIPEKEVCFIHDANSETQRETLFADMRSGNKRIILGSTAKMGTGTNIQDRLIALHHLDCPWRPSDLEQREGRILRQGNQNEAVNIYKYVTKSTFDSYLWQIVENKQRFISQIMTSKSVARNAEDIDETVLSFAEVKALATGNPLIKEKMDVDNEVSRLSLLKSEYNSRRYAMEDNFTYKYPKLIQQAKQRLEGLIKDISRRDMNKTEEFQINIDGKFFDEREKAGTYLQVLLSRIEPDKETHMGTFNGFDLLILKNNFFGQHKMILHAEQKYEVEFGDSPHGNMVRLENFLEGLEKRIEKTESQIDEYERNMTQSKEEWEKPFMYEEALAQKLKRQFELNAELDMDKGDDGIAVSEEDFGEEVITEDDEEMTV</sequence>
<dbReference type="SMART" id="SM00490">
    <property type="entry name" value="HELICc"/>
    <property type="match status" value="1"/>
</dbReference>
<dbReference type="PANTHER" id="PTHR41313">
    <property type="entry name" value="ADENINE-SPECIFIC METHYLTRANSFERASE"/>
    <property type="match status" value="1"/>
</dbReference>
<dbReference type="PROSITE" id="PS51194">
    <property type="entry name" value="HELICASE_CTER"/>
    <property type="match status" value="1"/>
</dbReference>
<feature type="domain" description="Helicase C-terminal" evidence="3">
    <location>
        <begin position="1945"/>
        <end position="2131"/>
    </location>
</feature>
<proteinExistence type="predicted"/>
<dbReference type="EMBL" id="JAFBDT010000036">
    <property type="protein sequence ID" value="MBM7562900.1"/>
    <property type="molecule type" value="Genomic_DNA"/>
</dbReference>
<dbReference type="Proteomes" id="UP000767854">
    <property type="component" value="Unassembled WGS sequence"/>
</dbReference>
<dbReference type="Pfam" id="PF21849">
    <property type="entry name" value="DUF6908"/>
    <property type="match status" value="1"/>
</dbReference>
<dbReference type="InterPro" id="IPR052933">
    <property type="entry name" value="DNA_Protect_Modify"/>
</dbReference>
<dbReference type="Pfam" id="PF00271">
    <property type="entry name" value="Helicase_C"/>
    <property type="match status" value="1"/>
</dbReference>
<dbReference type="InterPro" id="IPR027417">
    <property type="entry name" value="P-loop_NTPase"/>
</dbReference>
<dbReference type="InterPro" id="IPR001650">
    <property type="entry name" value="Helicase_C-like"/>
</dbReference>
<reference evidence="4 5" key="1">
    <citation type="submission" date="2021-01" db="EMBL/GenBank/DDBJ databases">
        <title>Genomic Encyclopedia of Type Strains, Phase IV (KMG-IV): sequencing the most valuable type-strain genomes for metagenomic binning, comparative biology and taxonomic classification.</title>
        <authorList>
            <person name="Goeker M."/>
        </authorList>
    </citation>
    <scope>NUCLEOTIDE SEQUENCE [LARGE SCALE GENOMIC DNA]</scope>
    <source>
        <strain evidence="4 5">DSM 24436</strain>
    </source>
</reference>
<comment type="caution">
    <text evidence="4">The sequence shown here is derived from an EMBL/GenBank/DDBJ whole genome shotgun (WGS) entry which is preliminary data.</text>
</comment>
<evidence type="ECO:0000313" key="5">
    <source>
        <dbReference type="Proteomes" id="UP000767854"/>
    </source>
</evidence>